<dbReference type="SUPFAM" id="SSF54928">
    <property type="entry name" value="RNA-binding domain, RBD"/>
    <property type="match status" value="1"/>
</dbReference>
<comment type="caution">
    <text evidence="4">The sequence shown here is derived from an EMBL/GenBank/DDBJ whole genome shotgun (WGS) entry which is preliminary data.</text>
</comment>
<feature type="domain" description="RRM" evidence="3">
    <location>
        <begin position="2"/>
        <end position="79"/>
    </location>
</feature>
<dbReference type="Pfam" id="PF00076">
    <property type="entry name" value="RRM_1"/>
    <property type="match status" value="1"/>
</dbReference>
<dbReference type="AlphaFoldDB" id="A0A2U2N589"/>
<dbReference type="Gene3D" id="3.30.70.330">
    <property type="match status" value="1"/>
</dbReference>
<gene>
    <name evidence="4" type="ORF">DEM34_05180</name>
</gene>
<reference evidence="4 5" key="1">
    <citation type="submission" date="2018-05" db="EMBL/GenBank/DDBJ databases">
        <title>Spiribacter halobius sp. nov., a moderately halophilic bacterium isolated from marine solar saltern.</title>
        <authorList>
            <person name="Zheng W.-S."/>
            <person name="Lu D.-C."/>
            <person name="Du Z.-J."/>
        </authorList>
    </citation>
    <scope>NUCLEOTIDE SEQUENCE [LARGE SCALE GENOMIC DNA]</scope>
    <source>
        <strain evidence="4 5">E85</strain>
    </source>
</reference>
<dbReference type="GO" id="GO:0003723">
    <property type="term" value="F:RNA binding"/>
    <property type="evidence" value="ECO:0007669"/>
    <property type="project" value="UniProtKB-KW"/>
</dbReference>
<evidence type="ECO:0000259" key="3">
    <source>
        <dbReference type="PROSITE" id="PS50102"/>
    </source>
</evidence>
<dbReference type="EMBL" id="QFFI01000006">
    <property type="protein sequence ID" value="PWG64280.1"/>
    <property type="molecule type" value="Genomic_DNA"/>
</dbReference>
<sequence length="94" mass="10138">MTSIYVGNLPFTASEDEVRDLFAAYGDVESVRLISDRDTGRPRGFGFVTMGSSDAEKAIEGLNGTDLGGRSLRINEAQERAGGSGPRQGQGRRW</sequence>
<protein>
    <submittedName>
        <fullName evidence="4">RNA-binding protein</fullName>
    </submittedName>
</protein>
<organism evidence="4 5">
    <name type="scientific">Sediminicurvatus halobius</name>
    <dbReference type="NCBI Taxonomy" id="2182432"/>
    <lineage>
        <taxon>Bacteria</taxon>
        <taxon>Pseudomonadati</taxon>
        <taxon>Pseudomonadota</taxon>
        <taxon>Gammaproteobacteria</taxon>
        <taxon>Chromatiales</taxon>
        <taxon>Ectothiorhodospiraceae</taxon>
        <taxon>Sediminicurvatus</taxon>
    </lineage>
</organism>
<dbReference type="PROSITE" id="PS50102">
    <property type="entry name" value="RRM"/>
    <property type="match status" value="1"/>
</dbReference>
<keyword evidence="5" id="KW-1185">Reference proteome</keyword>
<dbReference type="InterPro" id="IPR012677">
    <property type="entry name" value="Nucleotide-bd_a/b_plait_sf"/>
</dbReference>
<dbReference type="OrthoDB" id="9798855at2"/>
<dbReference type="InterPro" id="IPR052462">
    <property type="entry name" value="SLIRP/GR-RBP-like"/>
</dbReference>
<dbReference type="CDD" id="cd21608">
    <property type="entry name" value="RRM2_NsCP33_like"/>
    <property type="match status" value="1"/>
</dbReference>
<dbReference type="InterPro" id="IPR000504">
    <property type="entry name" value="RRM_dom"/>
</dbReference>
<evidence type="ECO:0000313" key="5">
    <source>
        <dbReference type="Proteomes" id="UP000245474"/>
    </source>
</evidence>
<name>A0A2U2N589_9GAMM</name>
<evidence type="ECO:0000256" key="1">
    <source>
        <dbReference type="ARBA" id="ARBA00022884"/>
    </source>
</evidence>
<feature type="region of interest" description="Disordered" evidence="2">
    <location>
        <begin position="68"/>
        <end position="94"/>
    </location>
</feature>
<dbReference type="Proteomes" id="UP000245474">
    <property type="component" value="Unassembled WGS sequence"/>
</dbReference>
<evidence type="ECO:0000256" key="2">
    <source>
        <dbReference type="SAM" id="MobiDB-lite"/>
    </source>
</evidence>
<proteinExistence type="predicted"/>
<dbReference type="RefSeq" id="WP_109676959.1">
    <property type="nucleotide sequence ID" value="NZ_CP086615.1"/>
</dbReference>
<accession>A0A2U2N589</accession>
<keyword evidence="1" id="KW-0694">RNA-binding</keyword>
<dbReference type="SMART" id="SM00360">
    <property type="entry name" value="RRM"/>
    <property type="match status" value="1"/>
</dbReference>
<dbReference type="InterPro" id="IPR048289">
    <property type="entry name" value="RRM2_NsCP33-like"/>
</dbReference>
<evidence type="ECO:0000313" key="4">
    <source>
        <dbReference type="EMBL" id="PWG64280.1"/>
    </source>
</evidence>
<dbReference type="PANTHER" id="PTHR48027">
    <property type="entry name" value="HETEROGENEOUS NUCLEAR RIBONUCLEOPROTEIN 87F-RELATED"/>
    <property type="match status" value="1"/>
</dbReference>
<dbReference type="InterPro" id="IPR035979">
    <property type="entry name" value="RBD_domain_sf"/>
</dbReference>